<accession>A0A2G8RSY2</accession>
<evidence type="ECO:0000313" key="1">
    <source>
        <dbReference type="EMBL" id="PIL24625.1"/>
    </source>
</evidence>
<sequence length="168" mass="17841">MSRVSGPLAPPEDDGSLFDGEDKVDTLVRSAALLIVLCGGTTAARKLTRQDRRDARGRCGFSSRAQVRVSSGLVSLAAAKFLSMGGADATIVASGYHPAVLSNLEHYVLANLPTGALLPGLSLITHPLDWSTYAPSGFVEFRHRLPPFDKPFDAVIGADVIYEPSHIP</sequence>
<reference evidence="1 2" key="1">
    <citation type="journal article" date="2015" name="Sci. Rep.">
        <title>Chromosome-level genome map provides insights into diverse defense mechanisms in the medicinal fungus Ganoderma sinense.</title>
        <authorList>
            <person name="Zhu Y."/>
            <person name="Xu J."/>
            <person name="Sun C."/>
            <person name="Zhou S."/>
            <person name="Xu H."/>
            <person name="Nelson D.R."/>
            <person name="Qian J."/>
            <person name="Song J."/>
            <person name="Luo H."/>
            <person name="Xiang L."/>
            <person name="Li Y."/>
            <person name="Xu Z."/>
            <person name="Ji A."/>
            <person name="Wang L."/>
            <person name="Lu S."/>
            <person name="Hayward A."/>
            <person name="Sun W."/>
            <person name="Li X."/>
            <person name="Schwartz D.C."/>
            <person name="Wang Y."/>
            <person name="Chen S."/>
        </authorList>
    </citation>
    <scope>NUCLEOTIDE SEQUENCE [LARGE SCALE GENOMIC DNA]</scope>
    <source>
        <strain evidence="1 2">ZZ0214-1</strain>
    </source>
</reference>
<dbReference type="Proteomes" id="UP000230002">
    <property type="component" value="Unassembled WGS sequence"/>
</dbReference>
<dbReference type="AlphaFoldDB" id="A0A2G8RSY2"/>
<evidence type="ECO:0000313" key="2">
    <source>
        <dbReference type="Proteomes" id="UP000230002"/>
    </source>
</evidence>
<proteinExistence type="predicted"/>
<dbReference type="InterPro" id="IPR029063">
    <property type="entry name" value="SAM-dependent_MTases_sf"/>
</dbReference>
<dbReference type="OrthoDB" id="433955at2759"/>
<dbReference type="Gene3D" id="3.40.50.150">
    <property type="entry name" value="Vaccinia Virus protein VP39"/>
    <property type="match status" value="1"/>
</dbReference>
<gene>
    <name evidence="1" type="ORF">GSI_12509</name>
</gene>
<dbReference type="EMBL" id="AYKW01000056">
    <property type="protein sequence ID" value="PIL24625.1"/>
    <property type="molecule type" value="Genomic_DNA"/>
</dbReference>
<comment type="caution">
    <text evidence="1">The sequence shown here is derived from an EMBL/GenBank/DDBJ whole genome shotgun (WGS) entry which is preliminary data.</text>
</comment>
<organism evidence="1 2">
    <name type="scientific">Ganoderma sinense ZZ0214-1</name>
    <dbReference type="NCBI Taxonomy" id="1077348"/>
    <lineage>
        <taxon>Eukaryota</taxon>
        <taxon>Fungi</taxon>
        <taxon>Dikarya</taxon>
        <taxon>Basidiomycota</taxon>
        <taxon>Agaricomycotina</taxon>
        <taxon>Agaricomycetes</taxon>
        <taxon>Polyporales</taxon>
        <taxon>Polyporaceae</taxon>
        <taxon>Ganoderma</taxon>
    </lineage>
</organism>
<dbReference type="STRING" id="1077348.A0A2G8RSY2"/>
<protein>
    <submittedName>
        <fullName evidence="1">Uncharacterized protein</fullName>
    </submittedName>
</protein>
<keyword evidence="2" id="KW-1185">Reference proteome</keyword>
<name>A0A2G8RSY2_9APHY</name>